<proteinExistence type="predicted"/>
<keyword evidence="4" id="KW-1185">Reference proteome</keyword>
<dbReference type="EMBL" id="CP004121">
    <property type="protein sequence ID" value="AGF54879.1"/>
    <property type="molecule type" value="Genomic_DNA"/>
</dbReference>
<feature type="repeat" description="Cell wall-binding" evidence="2">
    <location>
        <begin position="237"/>
        <end position="256"/>
    </location>
</feature>
<dbReference type="Gene3D" id="2.10.270.20">
    <property type="match status" value="1"/>
</dbReference>
<reference evidence="3 4" key="1">
    <citation type="submission" date="2013-02" db="EMBL/GenBank/DDBJ databases">
        <title>Genome sequence of Clostridium saccharoperbutylacetonicum N1-4(HMT).</title>
        <authorList>
            <person name="Poehlein A."/>
            <person name="Daniel R."/>
        </authorList>
    </citation>
    <scope>NUCLEOTIDE SEQUENCE [LARGE SCALE GENOMIC DNA]</scope>
    <source>
        <strain evidence="4">N1-4(HMT)</strain>
    </source>
</reference>
<dbReference type="HOGENOM" id="CLU_766625_0_0_9"/>
<dbReference type="Gene3D" id="2.10.270.10">
    <property type="entry name" value="Cholin Binding"/>
    <property type="match status" value="2"/>
</dbReference>
<evidence type="ECO:0000313" key="3">
    <source>
        <dbReference type="EMBL" id="AGF54879.1"/>
    </source>
</evidence>
<organism evidence="3 4">
    <name type="scientific">Clostridium saccharoperbutylacetonicum N1-4(HMT)</name>
    <dbReference type="NCBI Taxonomy" id="931276"/>
    <lineage>
        <taxon>Bacteria</taxon>
        <taxon>Bacillati</taxon>
        <taxon>Bacillota</taxon>
        <taxon>Clostridia</taxon>
        <taxon>Eubacteriales</taxon>
        <taxon>Clostridiaceae</taxon>
        <taxon>Clostridium</taxon>
    </lineage>
</organism>
<protein>
    <submittedName>
        <fullName evidence="3">Uncharacterized protein</fullName>
    </submittedName>
</protein>
<evidence type="ECO:0000313" key="4">
    <source>
        <dbReference type="Proteomes" id="UP000011728"/>
    </source>
</evidence>
<dbReference type="STRING" id="36745.CLSAP_11070"/>
<feature type="repeat" description="Cell wall-binding" evidence="2">
    <location>
        <begin position="313"/>
        <end position="332"/>
    </location>
</feature>
<dbReference type="Proteomes" id="UP000011728">
    <property type="component" value="Chromosome"/>
</dbReference>
<feature type="repeat" description="Cell wall-binding" evidence="2">
    <location>
        <begin position="147"/>
        <end position="166"/>
    </location>
</feature>
<dbReference type="AlphaFoldDB" id="M1MAA9"/>
<gene>
    <name evidence="3" type="ORF">Cspa_c11030</name>
</gene>
<keyword evidence="1" id="KW-0677">Repeat</keyword>
<dbReference type="PATRIC" id="fig|931276.5.peg.1060"/>
<dbReference type="KEGG" id="csr:Cspa_c11030"/>
<accession>M1MAA9</accession>
<dbReference type="SUPFAM" id="SSF69360">
    <property type="entry name" value="Cell wall binding repeat"/>
    <property type="match status" value="2"/>
</dbReference>
<evidence type="ECO:0000256" key="1">
    <source>
        <dbReference type="ARBA" id="ARBA00022737"/>
    </source>
</evidence>
<dbReference type="InterPro" id="IPR018337">
    <property type="entry name" value="Cell_wall/Cho-bd_repeat"/>
</dbReference>
<dbReference type="PROSITE" id="PS51170">
    <property type="entry name" value="CW"/>
    <property type="match status" value="3"/>
</dbReference>
<dbReference type="eggNOG" id="COG5263">
    <property type="taxonomic scope" value="Bacteria"/>
</dbReference>
<sequence>MGNVLRVQIKYLLNYFYLGGIEMKKKILNQLIAAALVCGSLLTVGNLSANAETTLNGLKTENGHTYSYNNGVKDTNQWILFGDDKGSVWHYFDENGEMVKNKTILGPNNKTEVKIDENGVGEVNWEYGVNCNFDNGKCYYLNASGQKTGWVEDQGKIYYYNEKGEMLKDTTVKNQFGKEVKLNKDGVLVGEHGYDIIDGVEVTYDSSEAYKKSQKEWKQVGTDWTYNDGNQKKEHLAKGWEQINGVWFYFNDNGIMQNNTTIKDGKGNDCVLNADGALTNRTKPEEDLEKTKGYSQKVIDGKTYFVDDNGVKKIGWVIYNGKWYYTNKDGVMQKDTAIIEGENKYVLGSDGVWIR</sequence>
<name>M1MAA9_9CLOT</name>
<evidence type="ECO:0000256" key="2">
    <source>
        <dbReference type="PROSITE-ProRule" id="PRU00591"/>
    </source>
</evidence>
<dbReference type="Pfam" id="PF01473">
    <property type="entry name" value="Choline_bind_1"/>
    <property type="match status" value="4"/>
</dbReference>